<dbReference type="PROSITE" id="PS50943">
    <property type="entry name" value="HTH_CROC1"/>
    <property type="match status" value="1"/>
</dbReference>
<protein>
    <submittedName>
        <fullName evidence="3">Helix-turn-helix transcriptional regulator</fullName>
    </submittedName>
</protein>
<evidence type="ECO:0000256" key="1">
    <source>
        <dbReference type="ARBA" id="ARBA00023125"/>
    </source>
</evidence>
<evidence type="ECO:0000313" key="4">
    <source>
        <dbReference type="Proteomes" id="UP001076655"/>
    </source>
</evidence>
<dbReference type="SMART" id="SM00530">
    <property type="entry name" value="HTH_XRE"/>
    <property type="match status" value="1"/>
</dbReference>
<dbReference type="InterPro" id="IPR010982">
    <property type="entry name" value="Lambda_DNA-bd_dom_sf"/>
</dbReference>
<dbReference type="AlphaFoldDB" id="A0A9Q4CRZ3"/>
<dbReference type="SUPFAM" id="SSF47413">
    <property type="entry name" value="lambda repressor-like DNA-binding domains"/>
    <property type="match status" value="1"/>
</dbReference>
<sequence length="122" mass="13799">MSTSKEELLFLIGQRIRREREKSCISQEEIAKNIGVSTRTWGKYERGETVPDATVLAMLSGLYDFDTHFILTGRPSIPTDISQEEQALIENYRAMNEASRLNMQAVGVAFAQSELVEKTKVK</sequence>
<reference evidence="3" key="1">
    <citation type="submission" date="2022-08" db="EMBL/GenBank/DDBJ databases">
        <authorList>
            <person name="Dale J.L."/>
        </authorList>
    </citation>
    <scope>NUCLEOTIDE SEQUENCE</scope>
    <source>
        <strain evidence="3">2022EL-00758</strain>
    </source>
</reference>
<dbReference type="PANTHER" id="PTHR46558:SF11">
    <property type="entry name" value="HTH-TYPE TRANSCRIPTIONAL REGULATOR XRE"/>
    <property type="match status" value="1"/>
</dbReference>
<name>A0A9Q4CRZ3_MORMO</name>
<keyword evidence="1" id="KW-0238">DNA-binding</keyword>
<evidence type="ECO:0000259" key="2">
    <source>
        <dbReference type="PROSITE" id="PS50943"/>
    </source>
</evidence>
<comment type="caution">
    <text evidence="3">The sequence shown here is derived from an EMBL/GenBank/DDBJ whole genome shotgun (WGS) entry which is preliminary data.</text>
</comment>
<dbReference type="CDD" id="cd00093">
    <property type="entry name" value="HTH_XRE"/>
    <property type="match status" value="1"/>
</dbReference>
<dbReference type="Gene3D" id="1.10.260.40">
    <property type="entry name" value="lambda repressor-like DNA-binding domains"/>
    <property type="match status" value="1"/>
</dbReference>
<feature type="domain" description="HTH cro/C1-type" evidence="2">
    <location>
        <begin position="16"/>
        <end position="70"/>
    </location>
</feature>
<organism evidence="3 4">
    <name type="scientific">Morganella morganii</name>
    <name type="common">Proteus morganii</name>
    <dbReference type="NCBI Taxonomy" id="582"/>
    <lineage>
        <taxon>Bacteria</taxon>
        <taxon>Pseudomonadati</taxon>
        <taxon>Pseudomonadota</taxon>
        <taxon>Gammaproteobacteria</taxon>
        <taxon>Enterobacterales</taxon>
        <taxon>Morganellaceae</taxon>
        <taxon>Morganella</taxon>
    </lineage>
</organism>
<dbReference type="EMBL" id="JAPNMI010000018">
    <property type="protein sequence ID" value="MCY0791905.1"/>
    <property type="molecule type" value="Genomic_DNA"/>
</dbReference>
<evidence type="ECO:0000313" key="3">
    <source>
        <dbReference type="EMBL" id="MCY0791905.1"/>
    </source>
</evidence>
<dbReference type="PANTHER" id="PTHR46558">
    <property type="entry name" value="TRACRIPTIONAL REGULATORY PROTEIN-RELATED-RELATED"/>
    <property type="match status" value="1"/>
</dbReference>
<dbReference type="GO" id="GO:0003677">
    <property type="term" value="F:DNA binding"/>
    <property type="evidence" value="ECO:0007669"/>
    <property type="project" value="UniProtKB-KW"/>
</dbReference>
<accession>A0A9Q4CRZ3</accession>
<dbReference type="Pfam" id="PF13560">
    <property type="entry name" value="HTH_31"/>
    <property type="match status" value="1"/>
</dbReference>
<dbReference type="RefSeq" id="WP_267785910.1">
    <property type="nucleotide sequence ID" value="NZ_JAPNMI010000018.1"/>
</dbReference>
<dbReference type="InterPro" id="IPR001387">
    <property type="entry name" value="Cro/C1-type_HTH"/>
</dbReference>
<gene>
    <name evidence="3" type="ORF">N0392_19790</name>
</gene>
<dbReference type="Proteomes" id="UP001076655">
    <property type="component" value="Unassembled WGS sequence"/>
</dbReference>
<proteinExistence type="predicted"/>